<evidence type="ECO:0000313" key="2">
    <source>
        <dbReference type="EMBL" id="OXA42151.1"/>
    </source>
</evidence>
<accession>A0A226DBX8</accession>
<dbReference type="AlphaFoldDB" id="A0A226DBX8"/>
<evidence type="ECO:0000313" key="3">
    <source>
        <dbReference type="Proteomes" id="UP000198287"/>
    </source>
</evidence>
<keyword evidence="1" id="KW-0472">Membrane</keyword>
<protein>
    <submittedName>
        <fullName evidence="2">Uncharacterized protein</fullName>
    </submittedName>
</protein>
<keyword evidence="1" id="KW-1133">Transmembrane helix</keyword>
<dbReference type="Proteomes" id="UP000198287">
    <property type="component" value="Unassembled WGS sequence"/>
</dbReference>
<gene>
    <name evidence="2" type="ORF">Fcan01_23163</name>
</gene>
<keyword evidence="3" id="KW-1185">Reference proteome</keyword>
<dbReference type="OrthoDB" id="2401965at2759"/>
<feature type="transmembrane region" description="Helical" evidence="1">
    <location>
        <begin position="424"/>
        <end position="457"/>
    </location>
</feature>
<proteinExistence type="predicted"/>
<name>A0A226DBX8_FOLCA</name>
<reference evidence="2 3" key="1">
    <citation type="submission" date="2015-12" db="EMBL/GenBank/DDBJ databases">
        <title>The genome of Folsomia candida.</title>
        <authorList>
            <person name="Faddeeva A."/>
            <person name="Derks M.F."/>
            <person name="Anvar Y."/>
            <person name="Smit S."/>
            <person name="Van Straalen N."/>
            <person name="Roelofs D."/>
        </authorList>
    </citation>
    <scope>NUCLEOTIDE SEQUENCE [LARGE SCALE GENOMIC DNA]</scope>
    <source>
        <strain evidence="2 3">VU population</strain>
        <tissue evidence="2">Whole body</tissue>
    </source>
</reference>
<comment type="caution">
    <text evidence="2">The sequence shown here is derived from an EMBL/GenBank/DDBJ whole genome shotgun (WGS) entry which is preliminary data.</text>
</comment>
<sequence>MKTTNSDSIPTLAEIHYFTKILNNQNEFSVPIYISIKNKHIKDLHKSDQQAVRKTQLFQISEKHVTATDLLLDLVTSGLNRSMKIYHYKLKRHWDLSYVREESEAFYQKLATNSTDIERMSFDRVDTVFPNIITHSPFGYSLVTDTKSHLKRRSQFFEYHFPLVFAGFQLQLEQGTDSLININLRQYWKTIPLTFPLFLATIVLTNAFKGDNIMNIISPPADKPFINFRDLYSTGFTFYSKTLLRSTPQQAISTGTEFNFIRKGILGPTQTYVSEISPDQYDEIVSRMDLNQKTLRLYRTLEEVLEKNPAQECLKIAILAWTSELRLIQDELSNFYSRKRKNKIMFSLGHQFLFTQLQGWKISHIVDDSVQRRVQDLIQFGFLDKILWYQNQSQWLSRRANMASFPQRRDDEGVKLYTNVQNVLLYFVLFQVAIISLTVVSLITTKLFATIVIYLVMRRIAARNSSLRWGTM</sequence>
<dbReference type="EMBL" id="LNIX01000027">
    <property type="protein sequence ID" value="OXA42151.1"/>
    <property type="molecule type" value="Genomic_DNA"/>
</dbReference>
<keyword evidence="1" id="KW-0812">Transmembrane</keyword>
<organism evidence="2 3">
    <name type="scientific">Folsomia candida</name>
    <name type="common">Springtail</name>
    <dbReference type="NCBI Taxonomy" id="158441"/>
    <lineage>
        <taxon>Eukaryota</taxon>
        <taxon>Metazoa</taxon>
        <taxon>Ecdysozoa</taxon>
        <taxon>Arthropoda</taxon>
        <taxon>Hexapoda</taxon>
        <taxon>Collembola</taxon>
        <taxon>Entomobryomorpha</taxon>
        <taxon>Isotomoidea</taxon>
        <taxon>Isotomidae</taxon>
        <taxon>Proisotominae</taxon>
        <taxon>Folsomia</taxon>
    </lineage>
</organism>
<evidence type="ECO:0000256" key="1">
    <source>
        <dbReference type="SAM" id="Phobius"/>
    </source>
</evidence>